<dbReference type="InterPro" id="IPR056955">
    <property type="entry name" value="ORC-CDC6-like"/>
</dbReference>
<gene>
    <name evidence="1" type="ORF">Lysil_1495</name>
</gene>
<name>A0A2K1PX21_9GAMM</name>
<dbReference type="AlphaFoldDB" id="A0A2K1PX21"/>
<protein>
    <submittedName>
        <fullName evidence="1">Uncharacterized protein</fullName>
    </submittedName>
</protein>
<dbReference type="RefSeq" id="WP_103075050.1">
    <property type="nucleotide sequence ID" value="NZ_NPZB01000002.1"/>
</dbReference>
<proteinExistence type="predicted"/>
<sequence>MAYNVNPFLERRSERTTSDQEFALVFSPKILEKLSGEAFKGGLHVFRSAPGGGKTTILRAFTPSVLRSFWRGKGANELKESFPLFVEKGVLDDLEGPQLLGVLISCASGYADLPPGAAIDEGPFRALLDCRVVLRTIRSLGAFLGLGVEESLEAIQLEYDDGAQDLQGIPKLTSASALAKWAETQEKRIYAELDAFSGRNPQALPSSSRFESVLWLQSVKFLRDGVAVGGNRLLMIDDLHRLRRKQRELLIDELTVQRPQIPVWLAMRTVVLEESLLSQGARTGRDIQEYSLEELWGGLKGGHQFIPFALNVLDRRMNRQVAVTGNFSQRLREQLEPEEIRKFIQPGIDTFRAATQPYEKTERYSEWIARAEKKSADQTVDTLLELFVTRILMARDAGKKQMSFDLVLPAEEIDDKDSSALRGAAEIQCHEELGLPYYYGLERLCTMATCNVEELLSMAAALYDGIVASQVLRKRSPELSPVDQEKILSDAAARRLKFVPKHHMEGTRAQKLITSIGGYCRERTFLPNAPYAPGVTGVRLSQTEMEKLQSKVLGEHGGLLKRVLSECVAENLLILRLSSASTARDAGSIFYLNRTLCANFGLPLQMGGWQDVACLDLIDWMLRGWKPRQRLAMGS</sequence>
<dbReference type="Proteomes" id="UP000236220">
    <property type="component" value="Unassembled WGS sequence"/>
</dbReference>
<dbReference type="OrthoDB" id="1489695at2"/>
<comment type="caution">
    <text evidence="1">The sequence shown here is derived from an EMBL/GenBank/DDBJ whole genome shotgun (WGS) entry which is preliminary data.</text>
</comment>
<reference evidence="1 2" key="1">
    <citation type="submission" date="2017-08" db="EMBL/GenBank/DDBJ databases">
        <title>Lysobacter sylvestris genome.</title>
        <authorList>
            <person name="Zhang D.-C."/>
            <person name="Albuquerque L."/>
            <person name="Franca L."/>
            <person name="Froufe H.J.C."/>
            <person name="Barroso C."/>
            <person name="Egas C."/>
            <person name="Da Costa M."/>
            <person name="Margesin R."/>
        </authorList>
    </citation>
    <scope>NUCLEOTIDE SEQUENCE [LARGE SCALE GENOMIC DNA]</scope>
    <source>
        <strain evidence="1 2">AM20-91</strain>
    </source>
</reference>
<evidence type="ECO:0000313" key="2">
    <source>
        <dbReference type="Proteomes" id="UP000236220"/>
    </source>
</evidence>
<dbReference type="EMBL" id="NPZB01000002">
    <property type="protein sequence ID" value="PNS07319.1"/>
    <property type="molecule type" value="Genomic_DNA"/>
</dbReference>
<accession>A0A2K1PX21</accession>
<evidence type="ECO:0000313" key="1">
    <source>
        <dbReference type="EMBL" id="PNS07319.1"/>
    </source>
</evidence>
<organism evidence="1 2">
    <name type="scientific">Solilutibacter silvestris</name>
    <dbReference type="NCBI Taxonomy" id="1645665"/>
    <lineage>
        <taxon>Bacteria</taxon>
        <taxon>Pseudomonadati</taxon>
        <taxon>Pseudomonadota</taxon>
        <taxon>Gammaproteobacteria</taxon>
        <taxon>Lysobacterales</taxon>
        <taxon>Lysobacteraceae</taxon>
        <taxon>Solilutibacter</taxon>
    </lineage>
</organism>
<keyword evidence="2" id="KW-1185">Reference proteome</keyword>
<dbReference type="Pfam" id="PF24389">
    <property type="entry name" value="ORC-CDC6-like"/>
    <property type="match status" value="1"/>
</dbReference>